<name>A0A5N5L508_9ROSI</name>
<feature type="region of interest" description="Disordered" evidence="7">
    <location>
        <begin position="1128"/>
        <end position="1160"/>
    </location>
</feature>
<dbReference type="PANTHER" id="PTHR46309">
    <property type="entry name" value="PHD FINGER PROTEIN 12"/>
    <property type="match status" value="1"/>
</dbReference>
<evidence type="ECO:0000256" key="6">
    <source>
        <dbReference type="PROSITE-ProRule" id="PRU00146"/>
    </source>
</evidence>
<feature type="compositionally biased region" description="Basic and acidic residues" evidence="7">
    <location>
        <begin position="1458"/>
        <end position="1467"/>
    </location>
</feature>
<feature type="region of interest" description="Disordered" evidence="7">
    <location>
        <begin position="1441"/>
        <end position="1467"/>
    </location>
</feature>
<accession>A0A5N5L508</accession>
<dbReference type="SMART" id="SM00249">
    <property type="entry name" value="PHD"/>
    <property type="match status" value="2"/>
</dbReference>
<evidence type="ECO:0000256" key="7">
    <source>
        <dbReference type="SAM" id="MobiDB-lite"/>
    </source>
</evidence>
<feature type="region of interest" description="Disordered" evidence="7">
    <location>
        <begin position="483"/>
        <end position="594"/>
    </location>
</feature>
<protein>
    <recommendedName>
        <fullName evidence="8">PHD-type domain-containing protein</fullName>
    </recommendedName>
</protein>
<feature type="region of interest" description="Disordered" evidence="7">
    <location>
        <begin position="253"/>
        <end position="405"/>
    </location>
</feature>
<dbReference type="SUPFAM" id="SSF55729">
    <property type="entry name" value="Acyl-CoA N-acyltransferases (Nat)"/>
    <property type="match status" value="1"/>
</dbReference>
<dbReference type="EMBL" id="VDCV01000010">
    <property type="protein sequence ID" value="KAB5537829.1"/>
    <property type="molecule type" value="Genomic_DNA"/>
</dbReference>
<evidence type="ECO:0000256" key="4">
    <source>
        <dbReference type="ARBA" id="ARBA00022833"/>
    </source>
</evidence>
<dbReference type="InterPro" id="IPR054292">
    <property type="entry name" value="DUF7028"/>
</dbReference>
<dbReference type="InterPro" id="IPR019787">
    <property type="entry name" value="Znf_PHD-finger"/>
</dbReference>
<feature type="region of interest" description="Disordered" evidence="7">
    <location>
        <begin position="1"/>
        <end position="78"/>
    </location>
</feature>
<feature type="domain" description="PHD-type" evidence="8">
    <location>
        <begin position="726"/>
        <end position="771"/>
    </location>
</feature>
<dbReference type="Pfam" id="PF23209">
    <property type="entry name" value="IDM1_C"/>
    <property type="match status" value="1"/>
</dbReference>
<comment type="subcellular location">
    <subcellularLocation>
        <location evidence="1">Nucleus</location>
    </subcellularLocation>
</comment>
<dbReference type="PANTHER" id="PTHR46309:SF1">
    <property type="entry name" value="PHD FINGER PROTEIN 12"/>
    <property type="match status" value="1"/>
</dbReference>
<evidence type="ECO:0000256" key="2">
    <source>
        <dbReference type="ARBA" id="ARBA00022723"/>
    </source>
</evidence>
<dbReference type="GO" id="GO:0006357">
    <property type="term" value="P:regulation of transcription by RNA polymerase II"/>
    <property type="evidence" value="ECO:0007669"/>
    <property type="project" value="TreeGrafter"/>
</dbReference>
<feature type="compositionally biased region" description="Basic residues" evidence="7">
    <location>
        <begin position="582"/>
        <end position="592"/>
    </location>
</feature>
<dbReference type="InterPro" id="IPR016181">
    <property type="entry name" value="Acyl_CoA_acyltransferase"/>
</dbReference>
<dbReference type="PROSITE" id="PS50016">
    <property type="entry name" value="ZF_PHD_2"/>
    <property type="match status" value="1"/>
</dbReference>
<feature type="compositionally biased region" description="Basic and acidic residues" evidence="7">
    <location>
        <begin position="491"/>
        <end position="513"/>
    </location>
</feature>
<keyword evidence="10" id="KW-1185">Reference proteome</keyword>
<feature type="compositionally biased region" description="Basic and acidic residues" evidence="7">
    <location>
        <begin position="1148"/>
        <end position="1160"/>
    </location>
</feature>
<reference evidence="10" key="1">
    <citation type="journal article" date="2019" name="Gigascience">
        <title>De novo genome assembly of the endangered Acer yangbiense, a plant species with extremely small populations endemic to Yunnan Province, China.</title>
        <authorList>
            <person name="Yang J."/>
            <person name="Wariss H.M."/>
            <person name="Tao L."/>
            <person name="Zhang R."/>
            <person name="Yun Q."/>
            <person name="Hollingsworth P."/>
            <person name="Dao Z."/>
            <person name="Luo G."/>
            <person name="Guo H."/>
            <person name="Ma Y."/>
            <person name="Sun W."/>
        </authorList>
    </citation>
    <scope>NUCLEOTIDE SEQUENCE [LARGE SCALE GENOMIC DNA]</scope>
    <source>
        <strain evidence="10">cv. br00</strain>
    </source>
</reference>
<dbReference type="Pfam" id="PF16135">
    <property type="entry name" value="TDBD"/>
    <property type="match status" value="1"/>
</dbReference>
<sequence>MEEGRRSGNPSGYIMKNRSSSGCLIVRNKGNDGVGSSGSHKVFESKKEKKRLRVEYSDSGSSDELLMPRHRRGGPETLRACNGLSGYVESDIGRKGSRGEDIRRSDVGLIVRNGEDLSKRKRNKLDVFEFDEYDGNDVEMLRRQRFEDGGMEGRRYLGSAMAGRSGSVREYESGSSRHAVVDRTKSSYSARSGGLSQGGNRGGARSSMPFLRGDYDSDEPIRVQGKNGVLKVMVNKKKKVSGSLNSYDRLEAEENRKGVRTEDTVKRNVLMRPPVYYDPKSADKAGSASRTEKNSMNKKKSVSTKSGKVPDGGSEDSETLLKLGPKKVEARDLMKTPLSKKKSKNRDMDSDDSDTSLKLGPKNSGARKSVKGTSSGGEKTPHNQLPEAKIKEGKVKRGSGTEKQKLREQIREMLLDSGWTIDYRPRRNRDYLDAVYINPTGTAYWSIIKAYDALLKQSDEDEARSRADGSPFTPLADEVLSQLTRKTKKKIEKEMKRKKRDVSDSEDARETAARKSSSTRGDEESLDSGSREEKLSSFLKRGGKSLKSRTGGNGFVSMHSKGDSSTHHLHDSIEKPPPGSNSHHRRKSRKLGRCTLLVRNSNEGTNSDSDGFVPYSGKRTLLSWLIDCGTVQLSEKVRYMNRRRTKVMLEGWVTRDGIHCGCCSKILTVSKFEIHAGSKLRQPFQNIYLESGASLLDCQIEAWNRQESVKRLGFQAVDVDGNDPNDDTCGLCGDGGDLICCDGCPSTFHQSCLDIKMLPPGDWHCPNCSCKFCGVASDKNAQGDETMIFELLTCSLCVKKYHKSCMQEIDTLSIDTNSSAASFCGKKCRELFEQLQKYLGVKHELEAGFSWSLIHRTDADSDTSLQGIPQRVECNSKLAVSLSVMDECFLPIVDRRSGINLIHNVLYNCGARAELSGSVWGSNFNRLNFGGFYALILERGDEIISAASIRFHGTRLAEMPFIGTRHMYRRQGMCRRLFNVIETTLCSLKVEKLVIPAISDLMHTWTEVFGFTTLDESLKQELKSMNMLVFPGIDMLQKQLGQENTNGKRITSIVANGMEFEDSECIKMAVANNSDADSPVGHDPLHFDSGGLESPIGKNEVASASPDSQCPDVSLNNVSTLNSSLDASYGLKSDASPKETVQTDSESEDKLADSPLEKKSECISNTTLDVHEMVKSKSDSPAASPKETVQTDSESEDKLADSPVEKKSECISNTTHDVHEMVKSRSHSPADDTSLTCIKGEMAAMNSDTQVPGASLGDASVMSGSLDASCELKNAGPFDGTSCTDSESGGKISESASIMILDVSGERQGENMSEMVSLAKDKDHSCTEGEVNHVHVLMETKLVSDSSVENSNVSCNDGDLDDAPTASVDMVCLEADPSVEKTVAENFAERVNEISGISVSRFSGAEKNNVRIDSDPNSETIHERETKLDAVSEAVSDAASCRGVASHLPAESSGIDSSEGKIKSGSI</sequence>
<keyword evidence="5" id="KW-0539">Nucleus</keyword>
<dbReference type="GO" id="GO:0003714">
    <property type="term" value="F:transcription corepressor activity"/>
    <property type="evidence" value="ECO:0007669"/>
    <property type="project" value="InterPro"/>
</dbReference>
<evidence type="ECO:0000256" key="5">
    <source>
        <dbReference type="ARBA" id="ARBA00023242"/>
    </source>
</evidence>
<keyword evidence="4" id="KW-0862">Zinc</keyword>
<evidence type="ECO:0000313" key="9">
    <source>
        <dbReference type="EMBL" id="KAB5537829.1"/>
    </source>
</evidence>
<evidence type="ECO:0000259" key="8">
    <source>
        <dbReference type="PROSITE" id="PS50016"/>
    </source>
</evidence>
<organism evidence="9 10">
    <name type="scientific">Salix brachista</name>
    <dbReference type="NCBI Taxonomy" id="2182728"/>
    <lineage>
        <taxon>Eukaryota</taxon>
        <taxon>Viridiplantae</taxon>
        <taxon>Streptophyta</taxon>
        <taxon>Embryophyta</taxon>
        <taxon>Tracheophyta</taxon>
        <taxon>Spermatophyta</taxon>
        <taxon>Magnoliopsida</taxon>
        <taxon>eudicotyledons</taxon>
        <taxon>Gunneridae</taxon>
        <taxon>Pentapetalae</taxon>
        <taxon>rosids</taxon>
        <taxon>fabids</taxon>
        <taxon>Malpighiales</taxon>
        <taxon>Salicaceae</taxon>
        <taxon>Saliceae</taxon>
        <taxon>Salix</taxon>
    </lineage>
</organism>
<dbReference type="GO" id="GO:0008270">
    <property type="term" value="F:zinc ion binding"/>
    <property type="evidence" value="ECO:0007669"/>
    <property type="project" value="UniProtKB-KW"/>
</dbReference>
<dbReference type="InterPro" id="IPR013083">
    <property type="entry name" value="Znf_RING/FYVE/PHD"/>
</dbReference>
<proteinExistence type="predicted"/>
<evidence type="ECO:0000256" key="1">
    <source>
        <dbReference type="ARBA" id="ARBA00004123"/>
    </source>
</evidence>
<feature type="region of interest" description="Disordered" evidence="7">
    <location>
        <begin position="160"/>
        <end position="222"/>
    </location>
</feature>
<evidence type="ECO:0000256" key="3">
    <source>
        <dbReference type="ARBA" id="ARBA00022771"/>
    </source>
</evidence>
<dbReference type="CDD" id="cd15532">
    <property type="entry name" value="PHD2_CHD_II"/>
    <property type="match status" value="1"/>
</dbReference>
<dbReference type="Gene3D" id="3.30.40.10">
    <property type="entry name" value="Zinc/RING finger domain, C3HC4 (zinc finger)"/>
    <property type="match status" value="1"/>
</dbReference>
<dbReference type="Pfam" id="PF22970">
    <property type="entry name" value="DUF7028"/>
    <property type="match status" value="1"/>
</dbReference>
<feature type="region of interest" description="Disordered" evidence="7">
    <location>
        <begin position="1076"/>
        <end position="1113"/>
    </location>
</feature>
<dbReference type="InterPro" id="IPR001965">
    <property type="entry name" value="Znf_PHD"/>
</dbReference>
<dbReference type="InterPro" id="IPR032308">
    <property type="entry name" value="TDBD"/>
</dbReference>
<evidence type="ECO:0000313" key="10">
    <source>
        <dbReference type="Proteomes" id="UP000326939"/>
    </source>
</evidence>
<dbReference type="Proteomes" id="UP000326939">
    <property type="component" value="Chromosome 10"/>
</dbReference>
<feature type="region of interest" description="Disordered" evidence="7">
    <location>
        <begin position="1173"/>
        <end position="1232"/>
    </location>
</feature>
<dbReference type="SUPFAM" id="SSF57903">
    <property type="entry name" value="FYVE/PHD zinc finger"/>
    <property type="match status" value="1"/>
</dbReference>
<dbReference type="Pfam" id="PF00628">
    <property type="entry name" value="PHD"/>
    <property type="match status" value="1"/>
</dbReference>
<dbReference type="GO" id="GO:0005634">
    <property type="term" value="C:nucleus"/>
    <property type="evidence" value="ECO:0007669"/>
    <property type="project" value="UniProtKB-SubCell"/>
</dbReference>
<dbReference type="InterPro" id="IPR011011">
    <property type="entry name" value="Znf_FYVE_PHD"/>
</dbReference>
<gene>
    <name evidence="9" type="ORF">DKX38_015362</name>
</gene>
<dbReference type="InterPro" id="IPR042163">
    <property type="entry name" value="PHF12"/>
</dbReference>
<keyword evidence="3 6" id="KW-0863">Zinc-finger</keyword>
<feature type="compositionally biased region" description="Basic and acidic residues" evidence="7">
    <location>
        <begin position="388"/>
        <end position="405"/>
    </location>
</feature>
<feature type="region of interest" description="Disordered" evidence="7">
    <location>
        <begin position="1408"/>
        <end position="1427"/>
    </location>
</feature>
<feature type="compositionally biased region" description="Basic and acidic residues" evidence="7">
    <location>
        <begin position="1196"/>
        <end position="1209"/>
    </location>
</feature>
<feature type="compositionally biased region" description="Basic and acidic residues" evidence="7">
    <location>
        <begin position="253"/>
        <end position="266"/>
    </location>
</feature>
<feature type="compositionally biased region" description="Basic and acidic residues" evidence="7">
    <location>
        <begin position="560"/>
        <end position="574"/>
    </location>
</feature>
<dbReference type="InterPro" id="IPR056511">
    <property type="entry name" value="IDM1_C"/>
</dbReference>
<comment type="caution">
    <text evidence="9">The sequence shown here is derived from an EMBL/GenBank/DDBJ whole genome shotgun (WGS) entry which is preliminary data.</text>
</comment>
<keyword evidence="2" id="KW-0479">Metal-binding</keyword>